<evidence type="ECO:0000313" key="4">
    <source>
        <dbReference type="Proteomes" id="UP000245137"/>
    </source>
</evidence>
<reference evidence="2" key="2">
    <citation type="submission" date="2018-02" db="EMBL/GenBank/DDBJ databases">
        <authorList>
            <person name="Cohen D.B."/>
            <person name="Kent A.D."/>
        </authorList>
    </citation>
    <scope>NUCLEOTIDE SEQUENCE</scope>
    <source>
        <strain evidence="2">DSM 17706</strain>
    </source>
</reference>
<keyword evidence="4" id="KW-1185">Reference proteome</keyword>
<proteinExistence type="predicted"/>
<dbReference type="RefSeq" id="WP_108915899.1">
    <property type="nucleotide sequence ID" value="NZ_BGJY01000006.1"/>
</dbReference>
<dbReference type="Proteomes" id="UP000316781">
    <property type="component" value="Unassembled WGS sequence"/>
</dbReference>
<reference evidence="3 5" key="3">
    <citation type="submission" date="2019-07" db="EMBL/GenBank/DDBJ databases">
        <title>Ln-dependent methylotrophs.</title>
        <authorList>
            <person name="Tani A."/>
        </authorList>
    </citation>
    <scope>NUCLEOTIDE SEQUENCE [LARGE SCALE GENOMIC DNA]</scope>
    <source>
        <strain evidence="3 5">SM89A</strain>
    </source>
</reference>
<evidence type="ECO:0000313" key="3">
    <source>
        <dbReference type="EMBL" id="TRL37203.1"/>
    </source>
</evidence>
<dbReference type="AlphaFoldDB" id="A0A2U1SUE1"/>
<dbReference type="EMBL" id="PUIV01000003">
    <property type="protein sequence ID" value="PWB95228.1"/>
    <property type="molecule type" value="Genomic_DNA"/>
</dbReference>
<accession>A0A2U1SUE1</accession>
<name>A0A2U1SUE1_METSR</name>
<evidence type="ECO:0000313" key="5">
    <source>
        <dbReference type="Proteomes" id="UP000316781"/>
    </source>
</evidence>
<evidence type="ECO:0000256" key="1">
    <source>
        <dbReference type="SAM" id="MobiDB-lite"/>
    </source>
</evidence>
<dbReference type="EMBL" id="VJMF01000014">
    <property type="protein sequence ID" value="TRL37203.1"/>
    <property type="molecule type" value="Genomic_DNA"/>
</dbReference>
<sequence length="62" mass="6497">MGELIDFSARARPAAAAPPIVGEAQILFFLGVRYVRPEEAATKTPGGGGKASSGGRKRKRRA</sequence>
<gene>
    <name evidence="2" type="ORF">C5689_03545</name>
    <name evidence="3" type="ORF">FM996_03215</name>
</gene>
<reference evidence="2 4" key="1">
    <citation type="journal article" date="2018" name="Appl. Microbiol. Biotechnol.">
        <title>Co-cultivation of the strictly anaerobic methanogen Methanosarcina barkeri with aerobic methanotrophs in an oxygen-limited membrane bioreactor.</title>
        <authorList>
            <person name="In 't Zandt M.H."/>
            <person name="van den Bosch T.J.M."/>
            <person name="Rijkers R."/>
            <person name="van Kessel M.A.H.J."/>
            <person name="Jetten M.S.M."/>
            <person name="Welte C.U."/>
        </authorList>
    </citation>
    <scope>NUCLEOTIDE SEQUENCE [LARGE SCALE GENOMIC DNA]</scope>
    <source>
        <strain evidence="2 4">DSM 17706</strain>
    </source>
</reference>
<comment type="caution">
    <text evidence="2">The sequence shown here is derived from an EMBL/GenBank/DDBJ whole genome shotgun (WGS) entry which is preliminary data.</text>
</comment>
<feature type="region of interest" description="Disordered" evidence="1">
    <location>
        <begin position="39"/>
        <end position="62"/>
    </location>
</feature>
<evidence type="ECO:0000313" key="2">
    <source>
        <dbReference type="EMBL" id="PWB95228.1"/>
    </source>
</evidence>
<dbReference type="Proteomes" id="UP000245137">
    <property type="component" value="Unassembled WGS sequence"/>
</dbReference>
<protein>
    <submittedName>
        <fullName evidence="2">Uncharacterized protein</fullName>
    </submittedName>
</protein>
<organism evidence="2 4">
    <name type="scientific">Methylosinus sporium</name>
    <dbReference type="NCBI Taxonomy" id="428"/>
    <lineage>
        <taxon>Bacteria</taxon>
        <taxon>Pseudomonadati</taxon>
        <taxon>Pseudomonadota</taxon>
        <taxon>Alphaproteobacteria</taxon>
        <taxon>Hyphomicrobiales</taxon>
        <taxon>Methylocystaceae</taxon>
        <taxon>Methylosinus</taxon>
    </lineage>
</organism>